<dbReference type="Pfam" id="PF05188">
    <property type="entry name" value="MutS_II"/>
    <property type="match status" value="1"/>
</dbReference>
<dbReference type="InterPro" id="IPR000432">
    <property type="entry name" value="DNA_mismatch_repair_MutS_C"/>
</dbReference>
<dbReference type="GO" id="GO:0030983">
    <property type="term" value="F:mismatched DNA binding"/>
    <property type="evidence" value="ECO:0007669"/>
    <property type="project" value="InterPro"/>
</dbReference>
<dbReference type="SMART" id="SM00533">
    <property type="entry name" value="MUTSd"/>
    <property type="match status" value="1"/>
</dbReference>
<dbReference type="GO" id="GO:0140664">
    <property type="term" value="F:ATP-dependent DNA damage sensor activity"/>
    <property type="evidence" value="ECO:0007669"/>
    <property type="project" value="InterPro"/>
</dbReference>
<dbReference type="GO" id="GO:0043504">
    <property type="term" value="P:mitochondrial DNA repair"/>
    <property type="evidence" value="ECO:0007669"/>
    <property type="project" value="TreeGrafter"/>
</dbReference>
<comment type="similarity">
    <text evidence="1">Belongs to the DNA mismatch repair MutS family.</text>
</comment>
<dbReference type="OrthoDB" id="2534523at2759"/>
<evidence type="ECO:0000256" key="6">
    <source>
        <dbReference type="ARBA" id="ARBA00023204"/>
    </source>
</evidence>
<comment type="caution">
    <text evidence="9">The sequence shown here is derived from an EMBL/GenBank/DDBJ whole genome shotgun (WGS) entry which is preliminary data.</text>
</comment>
<protein>
    <recommendedName>
        <fullName evidence="8">DNA mismatch repair proteins mutS family domain-containing protein</fullName>
    </recommendedName>
</protein>
<organism evidence="9 10">
    <name type="scientific">Hydnum rufescens UP504</name>
    <dbReference type="NCBI Taxonomy" id="1448309"/>
    <lineage>
        <taxon>Eukaryota</taxon>
        <taxon>Fungi</taxon>
        <taxon>Dikarya</taxon>
        <taxon>Basidiomycota</taxon>
        <taxon>Agaricomycotina</taxon>
        <taxon>Agaricomycetes</taxon>
        <taxon>Cantharellales</taxon>
        <taxon>Hydnaceae</taxon>
        <taxon>Hydnum</taxon>
    </lineage>
</organism>
<dbReference type="SUPFAM" id="SSF55271">
    <property type="entry name" value="DNA repair protein MutS, domain I"/>
    <property type="match status" value="1"/>
</dbReference>
<dbReference type="PROSITE" id="PS00486">
    <property type="entry name" value="DNA_MISMATCH_REPAIR_2"/>
    <property type="match status" value="1"/>
</dbReference>
<sequence length="854" mass="95001">MENLARFPNCILLTRVGQFYESYFDQAPEVARLLGIKLASRNWGGSRVHMCGFPLAHLDRHLKVLVAQGKRFVALCEEFRRVDGFFDRRVVRIVTPGTLIDESFLNQFENNYLLSISPIGPSTEVGLAWIDVSTGEFFSQSTTLDSLRDDLVRIGPREVVLHKSMEGQPEHPLHQALGEESAAAITYVEPNSTRSPTTSPAEDAYRPQDLSVPPVYTEQETSAVQLLTTFLQSHLLELMPELASPTRESRDIRMQIDSHTLPMREGGVTGSLLSTIKRTVTSGGTRLLARWLCSPSTSVSEINARQSLVALLRDHPHLRADLADMLKGIEDVTRIVQKFLFNKGDVEDLAAIKDTIEMWMLIKGRISIEGQQHAVEDAKKDPDWNSLFSLITRMHDLHNLAQRIGMAVDGNELKKREATSTGVEEGQATDDKLQRLHDRRKELLVTRSHLESHLQEQYAAPSLTLRATGPHGLHVHIGRAKRDNQLIENSSKAIVVGQSNTTKSYFHQDWAVLGSQIVETENALFLEERRAFDTLRNEVNADAGALRRNARILDELDVALGFANLAADMNFVRPTLNDSTSYHVVNGRHPTVELGLLDQGRVFTPNTVLINETSRLHIITGPNMSGKSSLLRQTALIAILAQVGSFVPADHAELGLVDKVFSRVGAKDDLYRDRSTFMVEMLETAEILRRATHRSLVIMDEVGRGTTVKDGMAIAFATVHHLYHINKCRALFATHFHEVADMLGYSETTKGAKSDSFRNIGFFCTGLDELEDGRFAYSHRLKPGVNRDSHGLKVAQLAGMPPSVVQLASTALDWMNMRGGHWISNRDDLRALGQDLSLSPPSSSSSSSSPRQTS</sequence>
<dbReference type="SMART" id="SM00534">
    <property type="entry name" value="MUTSac"/>
    <property type="match status" value="1"/>
</dbReference>
<dbReference type="Pfam" id="PF00488">
    <property type="entry name" value="MutS_V"/>
    <property type="match status" value="1"/>
</dbReference>
<proteinExistence type="inferred from homology"/>
<dbReference type="InterPro" id="IPR007696">
    <property type="entry name" value="DNA_mismatch_repair_MutS_core"/>
</dbReference>
<dbReference type="Gene3D" id="3.30.420.110">
    <property type="entry name" value="MutS, connector domain"/>
    <property type="match status" value="1"/>
</dbReference>
<dbReference type="SUPFAM" id="SSF48334">
    <property type="entry name" value="DNA repair protein MutS, domain III"/>
    <property type="match status" value="1"/>
</dbReference>
<evidence type="ECO:0000256" key="7">
    <source>
        <dbReference type="SAM" id="MobiDB-lite"/>
    </source>
</evidence>
<dbReference type="AlphaFoldDB" id="A0A9P6DTC0"/>
<evidence type="ECO:0000313" key="9">
    <source>
        <dbReference type="EMBL" id="KAF9513052.1"/>
    </source>
</evidence>
<name>A0A9P6DTC0_9AGAM</name>
<dbReference type="InterPro" id="IPR007860">
    <property type="entry name" value="DNA_mmatch_repair_MutS_con_dom"/>
</dbReference>
<dbReference type="InterPro" id="IPR016151">
    <property type="entry name" value="DNA_mismatch_repair_MutS_N"/>
</dbReference>
<dbReference type="GO" id="GO:0005739">
    <property type="term" value="C:mitochondrion"/>
    <property type="evidence" value="ECO:0007669"/>
    <property type="project" value="TreeGrafter"/>
</dbReference>
<dbReference type="InterPro" id="IPR045076">
    <property type="entry name" value="MutS"/>
</dbReference>
<dbReference type="NCBIfam" id="NF003810">
    <property type="entry name" value="PRK05399.1"/>
    <property type="match status" value="1"/>
</dbReference>
<evidence type="ECO:0000256" key="5">
    <source>
        <dbReference type="ARBA" id="ARBA00023125"/>
    </source>
</evidence>
<evidence type="ECO:0000313" key="10">
    <source>
        <dbReference type="Proteomes" id="UP000886523"/>
    </source>
</evidence>
<dbReference type="Gene3D" id="3.40.1170.10">
    <property type="entry name" value="DNA repair protein MutS, domain I"/>
    <property type="match status" value="1"/>
</dbReference>
<accession>A0A9P6DTC0</accession>
<keyword evidence="10" id="KW-1185">Reference proteome</keyword>
<dbReference type="GO" id="GO:0006298">
    <property type="term" value="P:mismatch repair"/>
    <property type="evidence" value="ECO:0007669"/>
    <property type="project" value="InterPro"/>
</dbReference>
<evidence type="ECO:0000259" key="8">
    <source>
        <dbReference type="PROSITE" id="PS00486"/>
    </source>
</evidence>
<dbReference type="Gene3D" id="1.10.1420.10">
    <property type="match status" value="2"/>
</dbReference>
<reference evidence="9" key="1">
    <citation type="journal article" date="2020" name="Nat. Commun.">
        <title>Large-scale genome sequencing of mycorrhizal fungi provides insights into the early evolution of symbiotic traits.</title>
        <authorList>
            <person name="Miyauchi S."/>
            <person name="Kiss E."/>
            <person name="Kuo A."/>
            <person name="Drula E."/>
            <person name="Kohler A."/>
            <person name="Sanchez-Garcia M."/>
            <person name="Morin E."/>
            <person name="Andreopoulos B."/>
            <person name="Barry K.W."/>
            <person name="Bonito G."/>
            <person name="Buee M."/>
            <person name="Carver A."/>
            <person name="Chen C."/>
            <person name="Cichocki N."/>
            <person name="Clum A."/>
            <person name="Culley D."/>
            <person name="Crous P.W."/>
            <person name="Fauchery L."/>
            <person name="Girlanda M."/>
            <person name="Hayes R.D."/>
            <person name="Keri Z."/>
            <person name="LaButti K."/>
            <person name="Lipzen A."/>
            <person name="Lombard V."/>
            <person name="Magnuson J."/>
            <person name="Maillard F."/>
            <person name="Murat C."/>
            <person name="Nolan M."/>
            <person name="Ohm R.A."/>
            <person name="Pangilinan J."/>
            <person name="Pereira M.F."/>
            <person name="Perotto S."/>
            <person name="Peter M."/>
            <person name="Pfister S."/>
            <person name="Riley R."/>
            <person name="Sitrit Y."/>
            <person name="Stielow J.B."/>
            <person name="Szollosi G."/>
            <person name="Zifcakova L."/>
            <person name="Stursova M."/>
            <person name="Spatafora J.W."/>
            <person name="Tedersoo L."/>
            <person name="Vaario L.M."/>
            <person name="Yamada A."/>
            <person name="Yan M."/>
            <person name="Wang P."/>
            <person name="Xu J."/>
            <person name="Bruns T."/>
            <person name="Baldrian P."/>
            <person name="Vilgalys R."/>
            <person name="Dunand C."/>
            <person name="Henrissat B."/>
            <person name="Grigoriev I.V."/>
            <person name="Hibbett D."/>
            <person name="Nagy L.G."/>
            <person name="Martin F.M."/>
        </authorList>
    </citation>
    <scope>NUCLEOTIDE SEQUENCE</scope>
    <source>
        <strain evidence="9">UP504</strain>
    </source>
</reference>
<dbReference type="InterPro" id="IPR036678">
    <property type="entry name" value="MutS_con_dom_sf"/>
</dbReference>
<evidence type="ECO:0000256" key="1">
    <source>
        <dbReference type="ARBA" id="ARBA00006271"/>
    </source>
</evidence>
<feature type="compositionally biased region" description="Low complexity" evidence="7">
    <location>
        <begin position="836"/>
        <end position="854"/>
    </location>
</feature>
<dbReference type="PANTHER" id="PTHR11361">
    <property type="entry name" value="DNA MISMATCH REPAIR PROTEIN MUTS FAMILY MEMBER"/>
    <property type="match status" value="1"/>
</dbReference>
<dbReference type="InterPro" id="IPR027417">
    <property type="entry name" value="P-loop_NTPase"/>
</dbReference>
<feature type="domain" description="DNA mismatch repair proteins mutS family" evidence="8">
    <location>
        <begin position="695"/>
        <end position="711"/>
    </location>
</feature>
<dbReference type="EMBL" id="MU128978">
    <property type="protein sequence ID" value="KAF9513052.1"/>
    <property type="molecule type" value="Genomic_DNA"/>
</dbReference>
<dbReference type="Pfam" id="PF05192">
    <property type="entry name" value="MutS_III"/>
    <property type="match status" value="1"/>
</dbReference>
<dbReference type="InterPro" id="IPR017261">
    <property type="entry name" value="DNA_mismatch_repair_MutS/MSH"/>
</dbReference>
<feature type="region of interest" description="Disordered" evidence="7">
    <location>
        <begin position="833"/>
        <end position="854"/>
    </location>
</feature>
<keyword evidence="6" id="KW-0234">DNA repair</keyword>
<dbReference type="InterPro" id="IPR007695">
    <property type="entry name" value="DNA_mismatch_repair_MutS-lik_N"/>
</dbReference>
<evidence type="ECO:0000256" key="3">
    <source>
        <dbReference type="ARBA" id="ARBA00022763"/>
    </source>
</evidence>
<keyword evidence="2" id="KW-0547">Nucleotide-binding</keyword>
<dbReference type="SUPFAM" id="SSF53150">
    <property type="entry name" value="DNA repair protein MutS, domain II"/>
    <property type="match status" value="1"/>
</dbReference>
<keyword evidence="5" id="KW-0238">DNA-binding</keyword>
<dbReference type="GO" id="GO:0005524">
    <property type="term" value="F:ATP binding"/>
    <property type="evidence" value="ECO:0007669"/>
    <property type="project" value="UniProtKB-KW"/>
</dbReference>
<gene>
    <name evidence="9" type="ORF">BS47DRAFT_1372653</name>
</gene>
<evidence type="ECO:0000256" key="4">
    <source>
        <dbReference type="ARBA" id="ARBA00022840"/>
    </source>
</evidence>
<dbReference type="PIRSF" id="PIRSF037677">
    <property type="entry name" value="DNA_mis_repair_Msh6"/>
    <property type="match status" value="1"/>
</dbReference>
<evidence type="ECO:0000256" key="2">
    <source>
        <dbReference type="ARBA" id="ARBA00022741"/>
    </source>
</evidence>
<dbReference type="SUPFAM" id="SSF52540">
    <property type="entry name" value="P-loop containing nucleoside triphosphate hydrolases"/>
    <property type="match status" value="1"/>
</dbReference>
<dbReference type="GO" id="GO:0005634">
    <property type="term" value="C:nucleus"/>
    <property type="evidence" value="ECO:0007669"/>
    <property type="project" value="TreeGrafter"/>
</dbReference>
<dbReference type="InterPro" id="IPR036187">
    <property type="entry name" value="DNA_mismatch_repair_MutS_sf"/>
</dbReference>
<keyword evidence="4" id="KW-0067">ATP-binding</keyword>
<keyword evidence="3" id="KW-0227">DNA damage</keyword>
<dbReference type="PANTHER" id="PTHR11361:SF34">
    <property type="entry name" value="DNA MISMATCH REPAIR PROTEIN MSH1, MITOCHONDRIAL"/>
    <property type="match status" value="1"/>
</dbReference>
<dbReference type="FunFam" id="3.40.50.300:FF:001238">
    <property type="entry name" value="DNA mismatch repair protein"/>
    <property type="match status" value="1"/>
</dbReference>
<dbReference type="Proteomes" id="UP000886523">
    <property type="component" value="Unassembled WGS sequence"/>
</dbReference>
<dbReference type="Pfam" id="PF01624">
    <property type="entry name" value="MutS_I"/>
    <property type="match status" value="1"/>
</dbReference>
<dbReference type="Gene3D" id="3.40.50.300">
    <property type="entry name" value="P-loop containing nucleotide triphosphate hydrolases"/>
    <property type="match status" value="1"/>
</dbReference>